<name>A0ABV6FYA6_9BACT</name>
<dbReference type="Gene3D" id="3.30.300.20">
    <property type="match status" value="1"/>
</dbReference>
<dbReference type="RefSeq" id="WP_382389194.1">
    <property type="nucleotide sequence ID" value="NZ_JBHLWI010000083.1"/>
</dbReference>
<dbReference type="Proteomes" id="UP001589797">
    <property type="component" value="Unassembled WGS sequence"/>
</dbReference>
<dbReference type="InterPro" id="IPR019953">
    <property type="entry name" value="OHR"/>
</dbReference>
<proteinExistence type="inferred from homology"/>
<dbReference type="Pfam" id="PF02566">
    <property type="entry name" value="OsmC"/>
    <property type="match status" value="1"/>
</dbReference>
<organism evidence="2 3">
    <name type="scientific">Fontibacter flavus</name>
    <dbReference type="NCBI Taxonomy" id="654838"/>
    <lineage>
        <taxon>Bacteria</taxon>
        <taxon>Pseudomonadati</taxon>
        <taxon>Bacteroidota</taxon>
        <taxon>Cytophagia</taxon>
        <taxon>Cytophagales</taxon>
        <taxon>Cyclobacteriaceae</taxon>
        <taxon>Fontibacter</taxon>
    </lineage>
</organism>
<accession>A0ABV6FYA6</accession>
<protein>
    <submittedName>
        <fullName evidence="2">Organic hydroperoxide resistance protein</fullName>
    </submittedName>
</protein>
<dbReference type="PANTHER" id="PTHR33797:SF2">
    <property type="entry name" value="ORGANIC HYDROPEROXIDE RESISTANCE PROTEIN-LIKE"/>
    <property type="match status" value="1"/>
</dbReference>
<dbReference type="InterPro" id="IPR003718">
    <property type="entry name" value="OsmC/Ohr_fam"/>
</dbReference>
<dbReference type="Gene3D" id="2.20.25.10">
    <property type="match status" value="1"/>
</dbReference>
<dbReference type="EMBL" id="JBHLWI010000083">
    <property type="protein sequence ID" value="MFC0264624.1"/>
    <property type="molecule type" value="Genomic_DNA"/>
</dbReference>
<sequence>MKALYETSATAVGGRNGKVKTSDGILDLEVRLPKSMGGNATGYTNPEQLFAAGYAACFDNALNYMAKQERLPISSKVTAHVALINGDGGFDLAVNLDVEINGVEPEVANKLMEMAHKGCPYSRALKGNVEVNINLI</sequence>
<dbReference type="NCBIfam" id="TIGR03561">
    <property type="entry name" value="organ_hyd_perox"/>
    <property type="match status" value="1"/>
</dbReference>
<evidence type="ECO:0000313" key="2">
    <source>
        <dbReference type="EMBL" id="MFC0264624.1"/>
    </source>
</evidence>
<dbReference type="SUPFAM" id="SSF82784">
    <property type="entry name" value="OsmC-like"/>
    <property type="match status" value="1"/>
</dbReference>
<keyword evidence="3" id="KW-1185">Reference proteome</keyword>
<comment type="caution">
    <text evidence="2">The sequence shown here is derived from an EMBL/GenBank/DDBJ whole genome shotgun (WGS) entry which is preliminary data.</text>
</comment>
<gene>
    <name evidence="2" type="ORF">ACFFIP_18200</name>
</gene>
<dbReference type="PANTHER" id="PTHR33797">
    <property type="entry name" value="ORGANIC HYDROPEROXIDE RESISTANCE PROTEIN-LIKE"/>
    <property type="match status" value="1"/>
</dbReference>
<reference evidence="2 3" key="1">
    <citation type="submission" date="2024-09" db="EMBL/GenBank/DDBJ databases">
        <authorList>
            <person name="Sun Q."/>
            <person name="Mori K."/>
        </authorList>
    </citation>
    <scope>NUCLEOTIDE SEQUENCE [LARGE SCALE GENOMIC DNA]</scope>
    <source>
        <strain evidence="2 3">CCM 7650</strain>
    </source>
</reference>
<evidence type="ECO:0000313" key="3">
    <source>
        <dbReference type="Proteomes" id="UP001589797"/>
    </source>
</evidence>
<dbReference type="InterPro" id="IPR036102">
    <property type="entry name" value="OsmC/Ohrsf"/>
</dbReference>
<dbReference type="InterPro" id="IPR015946">
    <property type="entry name" value="KH_dom-like_a/b"/>
</dbReference>
<comment type="similarity">
    <text evidence="1">Belongs to the OsmC/Ohr family.</text>
</comment>
<evidence type="ECO:0000256" key="1">
    <source>
        <dbReference type="ARBA" id="ARBA00007378"/>
    </source>
</evidence>